<dbReference type="Gene3D" id="1.10.10.60">
    <property type="entry name" value="Homeodomain-like"/>
    <property type="match status" value="1"/>
</dbReference>
<dbReference type="RefSeq" id="WP_183090215.1">
    <property type="nucleotide sequence ID" value="NZ_JACJUD010000005.1"/>
</dbReference>
<dbReference type="Gene3D" id="1.10.260.40">
    <property type="entry name" value="lambda repressor-like DNA-binding domains"/>
    <property type="match status" value="1"/>
</dbReference>
<dbReference type="SMART" id="SM00530">
    <property type="entry name" value="HTH_XRE"/>
    <property type="match status" value="1"/>
</dbReference>
<sequence>MSYEKVLGEVVRDVRLRAGLTHEACAEVVNATHLRQIEKGLAAVRIDTLVALCGVLGVSPSQLLLVAEARSAGQEVGEHLGANNKQIRMLLEAGRFEPVTSKDAARGIRGQKADATRDETRRLQAEGLSKADIARQLGVTVRTVERYWVKPVTQK</sequence>
<dbReference type="InterPro" id="IPR001387">
    <property type="entry name" value="Cro/C1-type_HTH"/>
</dbReference>
<evidence type="ECO:0000259" key="1">
    <source>
        <dbReference type="PROSITE" id="PS50943"/>
    </source>
</evidence>
<proteinExistence type="predicted"/>
<keyword evidence="3" id="KW-1185">Reference proteome</keyword>
<accession>A0A7W4LP00</accession>
<protein>
    <submittedName>
        <fullName evidence="2">Transcriptional regulator</fullName>
    </submittedName>
</protein>
<reference evidence="2 3" key="1">
    <citation type="submission" date="2020-08" db="EMBL/GenBank/DDBJ databases">
        <authorList>
            <person name="Kim C.M."/>
        </authorList>
    </citation>
    <scope>NUCLEOTIDE SEQUENCE [LARGE SCALE GENOMIC DNA]</scope>
    <source>
        <strain evidence="2 3">UL070</strain>
    </source>
</reference>
<name>A0A7W4LP00_9GAMM</name>
<organism evidence="2 3">
    <name type="scientific">Aquipseudomonas ullengensis</name>
    <dbReference type="NCBI Taxonomy" id="2759166"/>
    <lineage>
        <taxon>Bacteria</taxon>
        <taxon>Pseudomonadati</taxon>
        <taxon>Pseudomonadota</taxon>
        <taxon>Gammaproteobacteria</taxon>
        <taxon>Pseudomonadales</taxon>
        <taxon>Pseudomonadaceae</taxon>
        <taxon>Aquipseudomonas</taxon>
    </lineage>
</organism>
<evidence type="ECO:0000313" key="3">
    <source>
        <dbReference type="Proteomes" id="UP000542720"/>
    </source>
</evidence>
<dbReference type="PROSITE" id="PS50943">
    <property type="entry name" value="HTH_CROC1"/>
    <property type="match status" value="1"/>
</dbReference>
<evidence type="ECO:0000313" key="2">
    <source>
        <dbReference type="EMBL" id="MBB2496689.1"/>
    </source>
</evidence>
<dbReference type="Pfam" id="PF13560">
    <property type="entry name" value="HTH_31"/>
    <property type="match status" value="1"/>
</dbReference>
<dbReference type="Proteomes" id="UP000542720">
    <property type="component" value="Unassembled WGS sequence"/>
</dbReference>
<comment type="caution">
    <text evidence="2">The sequence shown here is derived from an EMBL/GenBank/DDBJ whole genome shotgun (WGS) entry which is preliminary data.</text>
</comment>
<feature type="domain" description="HTH cro/C1-type" evidence="1">
    <location>
        <begin position="11"/>
        <end position="63"/>
    </location>
</feature>
<gene>
    <name evidence="2" type="ORF">H3H51_16825</name>
</gene>
<dbReference type="CDD" id="cd00093">
    <property type="entry name" value="HTH_XRE"/>
    <property type="match status" value="1"/>
</dbReference>
<dbReference type="AlphaFoldDB" id="A0A7W4LP00"/>
<dbReference type="EMBL" id="JACJUD010000005">
    <property type="protein sequence ID" value="MBB2496689.1"/>
    <property type="molecule type" value="Genomic_DNA"/>
</dbReference>
<dbReference type="GO" id="GO:0003677">
    <property type="term" value="F:DNA binding"/>
    <property type="evidence" value="ECO:0007669"/>
    <property type="project" value="InterPro"/>
</dbReference>
<dbReference type="InterPro" id="IPR010982">
    <property type="entry name" value="Lambda_DNA-bd_dom_sf"/>
</dbReference>
<dbReference type="SUPFAM" id="SSF47413">
    <property type="entry name" value="lambda repressor-like DNA-binding domains"/>
    <property type="match status" value="1"/>
</dbReference>